<dbReference type="STRING" id="312017.Q22C71"/>
<dbReference type="KEGG" id="tet:TTHERM_01075690"/>
<dbReference type="HOGENOM" id="CLU_289783_0_0_1"/>
<dbReference type="SMART" id="SM00248">
    <property type="entry name" value="ANK"/>
    <property type="match status" value="2"/>
</dbReference>
<dbReference type="GeneID" id="7834213"/>
<evidence type="ECO:0000256" key="4">
    <source>
        <dbReference type="SAM" id="Coils"/>
    </source>
</evidence>
<organism evidence="6 7">
    <name type="scientific">Tetrahymena thermophila (strain SB210)</name>
    <dbReference type="NCBI Taxonomy" id="312017"/>
    <lineage>
        <taxon>Eukaryota</taxon>
        <taxon>Sar</taxon>
        <taxon>Alveolata</taxon>
        <taxon>Ciliophora</taxon>
        <taxon>Intramacronucleata</taxon>
        <taxon>Oligohymenophorea</taxon>
        <taxon>Hymenostomatida</taxon>
        <taxon>Tetrahymenina</taxon>
        <taxon>Tetrahymenidae</taxon>
        <taxon>Tetrahymena</taxon>
    </lineage>
</organism>
<sequence length="1043" mass="121078">MLLLPKYQGQVQASSLKNIEAFQLDSHLSSKQLPSSNTNLDLINLNNGQNNNIQQISDKKYTSDKSVNFQNLLIQDSAKKAKQNGGSFSQLKYSQTALDSKESFSELPNDSQGLIQTMMSFNKNNQQLLKKGNIVTFKSQEILQYQDQLSGQKSKSSQNLQRNRKYHNGLNHEQLQKQQSIQQKSSTQLPFTSAVSNHFLVPKKISSQVTLKTIINLNHGGNEKRNSINSDKNLPLLSQDQQNKHISSDKNIVYIKDRFIDTREQTKVNKRYQVEQEMSSLDSIMQQNKAQLSTAQNSTQKQFSNRKQNLSHNILDDGVAIGQLKFGQTGSLQIYKQPASLQEPCINTQQPESPEAVTKTVTILKKPSSRHQPSRMKFITVTKYTNQQKKSLPSTPINNANQRQDVLTQQYSSRNAYQGMNSLEIRPFSIDSSIQKRDVLKNALQNQLKTQISQLQEKNELGLIRNFNNTSRSLIGEQLPSFQQLKQKTNSQQKLKTQQSTQQIQYIQDPLANSVKVLNSDQQNFLQRSINLINNVFPKGQSCVQIQPFESNTLNDLSRSKKVIQEKLEQVQTQKSLKRITFNLEKSDSEDDKSYSNAPKKSYSYLKDLPESQLGSQENSQNYQYEIKHIDEQQDEQSQNKETEIQNEPRNTLSRESLRAFSSKRDINSPKQALSEKVQSSINQLKDDLSNITEGESQEEQKKDEFQITLDQTKNYQKGIDIEKEIQKQKLQRQRTQQTKVQELISTIQNNAMENEISESRMQRSKIFNFKKQKSKILEEQKIQKKKEFEENLQQIKEKNEYKDREIDLLEHEYLTGGKFNQKNYNNLKINRQVKRTKEQIVNIFKQTVKLLQRLNINPQDVINNKIFSSKPFEKERSQEFFACVKANNVEQVSYLLRVDKFLVYDYDFYFMTPLHWACKRGLLKMTQLLIKFNSDLEAEDLVGRTPLFFAIEGNWEAVIECLLVNKASPYKTKYFDYSQLAKTYVVSKMLSICRRLHWAIKLNPNPNKEEQWKKEVAGLYTIRQQQQYLEEEQIKKKELGLI</sequence>
<gene>
    <name evidence="6" type="ORF">TTHERM_01075690</name>
</gene>
<feature type="coiled-coil region" evidence="4">
    <location>
        <begin position="779"/>
        <end position="813"/>
    </location>
</feature>
<evidence type="ECO:0000256" key="1">
    <source>
        <dbReference type="ARBA" id="ARBA00022737"/>
    </source>
</evidence>
<dbReference type="OrthoDB" id="285735at2759"/>
<dbReference type="Gene3D" id="1.25.40.20">
    <property type="entry name" value="Ankyrin repeat-containing domain"/>
    <property type="match status" value="1"/>
</dbReference>
<evidence type="ECO:0000256" key="3">
    <source>
        <dbReference type="PROSITE-ProRule" id="PRU00023"/>
    </source>
</evidence>
<feature type="region of interest" description="Disordered" evidence="5">
    <location>
        <begin position="632"/>
        <end position="681"/>
    </location>
</feature>
<dbReference type="InterPro" id="IPR002110">
    <property type="entry name" value="Ankyrin_rpt"/>
</dbReference>
<keyword evidence="7" id="KW-1185">Reference proteome</keyword>
<feature type="compositionally biased region" description="Polar residues" evidence="5">
    <location>
        <begin position="646"/>
        <end position="655"/>
    </location>
</feature>
<dbReference type="EMBL" id="GG662480">
    <property type="protein sequence ID" value="EAR82885.2"/>
    <property type="molecule type" value="Genomic_DNA"/>
</dbReference>
<dbReference type="PROSITE" id="PS50297">
    <property type="entry name" value="ANK_REP_REGION"/>
    <property type="match status" value="1"/>
</dbReference>
<feature type="compositionally biased region" description="Polar residues" evidence="5">
    <location>
        <begin position="669"/>
        <end position="681"/>
    </location>
</feature>
<keyword evidence="1" id="KW-0677">Repeat</keyword>
<evidence type="ECO:0000313" key="7">
    <source>
        <dbReference type="Proteomes" id="UP000009168"/>
    </source>
</evidence>
<dbReference type="PROSITE" id="PS50088">
    <property type="entry name" value="ANK_REPEAT"/>
    <property type="match status" value="1"/>
</dbReference>
<dbReference type="Proteomes" id="UP000009168">
    <property type="component" value="Unassembled WGS sequence"/>
</dbReference>
<dbReference type="RefSeq" id="XP_001030548.2">
    <property type="nucleotide sequence ID" value="XM_001030548.2"/>
</dbReference>
<evidence type="ECO:0000256" key="2">
    <source>
        <dbReference type="ARBA" id="ARBA00023043"/>
    </source>
</evidence>
<feature type="compositionally biased region" description="Basic and acidic residues" evidence="5">
    <location>
        <begin position="632"/>
        <end position="644"/>
    </location>
</feature>
<proteinExistence type="predicted"/>
<feature type="repeat" description="ANK" evidence="3">
    <location>
        <begin position="910"/>
        <end position="942"/>
    </location>
</feature>
<dbReference type="InParanoid" id="Q22C71"/>
<dbReference type="PANTHER" id="PTHR24171">
    <property type="entry name" value="ANKYRIN REPEAT DOMAIN-CONTAINING PROTEIN 39-RELATED"/>
    <property type="match status" value="1"/>
</dbReference>
<dbReference type="InterPro" id="IPR036770">
    <property type="entry name" value="Ankyrin_rpt-contain_sf"/>
</dbReference>
<name>Q22C71_TETTS</name>
<evidence type="ECO:0000256" key="5">
    <source>
        <dbReference type="SAM" id="MobiDB-lite"/>
    </source>
</evidence>
<dbReference type="eggNOG" id="KOG0504">
    <property type="taxonomic scope" value="Eukaryota"/>
</dbReference>
<evidence type="ECO:0000313" key="6">
    <source>
        <dbReference type="EMBL" id="EAR82885.2"/>
    </source>
</evidence>
<protein>
    <submittedName>
        <fullName evidence="6">Ankyrin repeat protein</fullName>
    </submittedName>
</protein>
<dbReference type="Pfam" id="PF12796">
    <property type="entry name" value="Ank_2"/>
    <property type="match status" value="1"/>
</dbReference>
<keyword evidence="4" id="KW-0175">Coiled coil</keyword>
<dbReference type="AlphaFoldDB" id="Q22C71"/>
<reference evidence="7" key="1">
    <citation type="journal article" date="2006" name="PLoS Biol.">
        <title>Macronuclear genome sequence of the ciliate Tetrahymena thermophila, a model eukaryote.</title>
        <authorList>
            <person name="Eisen J.A."/>
            <person name="Coyne R.S."/>
            <person name="Wu M."/>
            <person name="Wu D."/>
            <person name="Thiagarajan M."/>
            <person name="Wortman J.R."/>
            <person name="Badger J.H."/>
            <person name="Ren Q."/>
            <person name="Amedeo P."/>
            <person name="Jones K.M."/>
            <person name="Tallon L.J."/>
            <person name="Delcher A.L."/>
            <person name="Salzberg S.L."/>
            <person name="Silva J.C."/>
            <person name="Haas B.J."/>
            <person name="Majoros W.H."/>
            <person name="Farzad M."/>
            <person name="Carlton J.M."/>
            <person name="Smith R.K. Jr."/>
            <person name="Garg J."/>
            <person name="Pearlman R.E."/>
            <person name="Karrer K.M."/>
            <person name="Sun L."/>
            <person name="Manning G."/>
            <person name="Elde N.C."/>
            <person name="Turkewitz A.P."/>
            <person name="Asai D.J."/>
            <person name="Wilkes D.E."/>
            <person name="Wang Y."/>
            <person name="Cai H."/>
            <person name="Collins K."/>
            <person name="Stewart B.A."/>
            <person name="Lee S.R."/>
            <person name="Wilamowska K."/>
            <person name="Weinberg Z."/>
            <person name="Ruzzo W.L."/>
            <person name="Wloga D."/>
            <person name="Gaertig J."/>
            <person name="Frankel J."/>
            <person name="Tsao C.-C."/>
            <person name="Gorovsky M.A."/>
            <person name="Keeling P.J."/>
            <person name="Waller R.F."/>
            <person name="Patron N.J."/>
            <person name="Cherry J.M."/>
            <person name="Stover N.A."/>
            <person name="Krieger C.J."/>
            <person name="del Toro C."/>
            <person name="Ryder H.F."/>
            <person name="Williamson S.C."/>
            <person name="Barbeau R.A."/>
            <person name="Hamilton E.P."/>
            <person name="Orias E."/>
        </authorList>
    </citation>
    <scope>NUCLEOTIDE SEQUENCE [LARGE SCALE GENOMIC DNA]</scope>
    <source>
        <strain evidence="7">SB210</strain>
    </source>
</reference>
<keyword evidence="2 3" id="KW-0040">ANK repeat</keyword>
<dbReference type="SUPFAM" id="SSF48403">
    <property type="entry name" value="Ankyrin repeat"/>
    <property type="match status" value="1"/>
</dbReference>
<accession>Q22C71</accession>